<name>A0A1F6FHB4_9BACT</name>
<evidence type="ECO:0000256" key="3">
    <source>
        <dbReference type="ARBA" id="ARBA00022737"/>
    </source>
</evidence>
<evidence type="ECO:0000256" key="4">
    <source>
        <dbReference type="ARBA" id="ARBA00022989"/>
    </source>
</evidence>
<evidence type="ECO:0000259" key="10">
    <source>
        <dbReference type="PROSITE" id="PS51846"/>
    </source>
</evidence>
<evidence type="ECO:0000256" key="6">
    <source>
        <dbReference type="PROSITE-ProRule" id="PRU00703"/>
    </source>
</evidence>
<dbReference type="SUPFAM" id="SSF54631">
    <property type="entry name" value="CBS-domain pair"/>
    <property type="match status" value="1"/>
</dbReference>
<dbReference type="CDD" id="cd04590">
    <property type="entry name" value="CBS_pair_CorC_HlyC_assoc"/>
    <property type="match status" value="1"/>
</dbReference>
<evidence type="ECO:0008006" key="13">
    <source>
        <dbReference type="Google" id="ProtNLM"/>
    </source>
</evidence>
<sequence length="310" mass="35180">MFSGLTLGYFSLNLNTLERRAKHGNPDALIIYPIRKRGNLLLTTLLLGNVMVNTALSVYLGSLVSGVVAGVMATSLIFLFGEIIPQAAFSRHALWVGKTFAPVMRVLLFVMFPITFPIAYMLDKLLGEEMPSLYSKNDLMQIVSELEESEHSDVDADEERIIHGALQFSHTSVREIMTPKERVFTYEKNQRINQEFIDTVSETDFSRYPVYSGNEDNIVGILFSKDLMHEEEDIAIWQTAEAFDENFLKARPDEKLDVVLGRMLKQKKHMAIVLSKNKMFLGVVTLEDIIEEIIQFEIEDEGDDDDSNEA</sequence>
<keyword evidence="3" id="KW-0677">Repeat</keyword>
<evidence type="ECO:0000259" key="9">
    <source>
        <dbReference type="PROSITE" id="PS51371"/>
    </source>
</evidence>
<evidence type="ECO:0000256" key="2">
    <source>
        <dbReference type="ARBA" id="ARBA00022692"/>
    </source>
</evidence>
<dbReference type="InterPro" id="IPR002550">
    <property type="entry name" value="CNNM"/>
</dbReference>
<dbReference type="InterPro" id="IPR000644">
    <property type="entry name" value="CBS_dom"/>
</dbReference>
<dbReference type="PROSITE" id="PS51371">
    <property type="entry name" value="CBS"/>
    <property type="match status" value="1"/>
</dbReference>
<dbReference type="PANTHER" id="PTHR12064:SF94">
    <property type="entry name" value="UNEXTENDED PROTEIN"/>
    <property type="match status" value="1"/>
</dbReference>
<evidence type="ECO:0000256" key="1">
    <source>
        <dbReference type="ARBA" id="ARBA00004141"/>
    </source>
</evidence>
<gene>
    <name evidence="11" type="ORF">A3G90_04335</name>
</gene>
<dbReference type="Gene3D" id="3.10.580.10">
    <property type="entry name" value="CBS-domain"/>
    <property type="match status" value="1"/>
</dbReference>
<reference evidence="11 12" key="1">
    <citation type="journal article" date="2016" name="Nat. Commun.">
        <title>Thousands of microbial genomes shed light on interconnected biogeochemical processes in an aquifer system.</title>
        <authorList>
            <person name="Anantharaman K."/>
            <person name="Brown C.T."/>
            <person name="Hug L.A."/>
            <person name="Sharon I."/>
            <person name="Castelle C.J."/>
            <person name="Probst A.J."/>
            <person name="Thomas B.C."/>
            <person name="Singh A."/>
            <person name="Wilkins M.J."/>
            <person name="Karaoz U."/>
            <person name="Brodie E.L."/>
            <person name="Williams K.H."/>
            <person name="Hubbard S.S."/>
            <person name="Banfield J.F."/>
        </authorList>
    </citation>
    <scope>NUCLEOTIDE SEQUENCE [LARGE SCALE GENOMIC DNA]</scope>
</reference>
<evidence type="ECO:0000313" key="11">
    <source>
        <dbReference type="EMBL" id="OGG85254.1"/>
    </source>
</evidence>
<keyword evidence="2 7" id="KW-0812">Transmembrane</keyword>
<comment type="subcellular location">
    <subcellularLocation>
        <location evidence="1">Membrane</location>
        <topology evidence="1">Multi-pass membrane protein</topology>
    </subcellularLocation>
</comment>
<dbReference type="AlphaFoldDB" id="A0A1F6FHB4"/>
<feature type="domain" description="CNNM transmembrane" evidence="10">
    <location>
        <begin position="1"/>
        <end position="158"/>
    </location>
</feature>
<organism evidence="11 12">
    <name type="scientific">Candidatus Kaiserbacteria bacterium RIFCSPLOWO2_12_FULL_45_26</name>
    <dbReference type="NCBI Taxonomy" id="1798525"/>
    <lineage>
        <taxon>Bacteria</taxon>
        <taxon>Candidatus Kaiseribacteriota</taxon>
    </lineage>
</organism>
<dbReference type="InterPro" id="IPR046342">
    <property type="entry name" value="CBS_dom_sf"/>
</dbReference>
<dbReference type="GO" id="GO:0016020">
    <property type="term" value="C:membrane"/>
    <property type="evidence" value="ECO:0007669"/>
    <property type="project" value="UniProtKB-SubCell"/>
</dbReference>
<dbReference type="InterPro" id="IPR045095">
    <property type="entry name" value="ACDP"/>
</dbReference>
<feature type="transmembrane region" description="Helical" evidence="8">
    <location>
        <begin position="66"/>
        <end position="85"/>
    </location>
</feature>
<evidence type="ECO:0000256" key="8">
    <source>
        <dbReference type="SAM" id="Phobius"/>
    </source>
</evidence>
<protein>
    <recommendedName>
        <fullName evidence="13">CNNM transmembrane domain-containing protein</fullName>
    </recommendedName>
</protein>
<dbReference type="InterPro" id="IPR044751">
    <property type="entry name" value="Ion_transp-like_CBS"/>
</dbReference>
<keyword evidence="4 7" id="KW-1133">Transmembrane helix</keyword>
<dbReference type="STRING" id="1798525.A3G90_04335"/>
<evidence type="ECO:0000256" key="5">
    <source>
        <dbReference type="ARBA" id="ARBA00023136"/>
    </source>
</evidence>
<dbReference type="Proteomes" id="UP000177325">
    <property type="component" value="Unassembled WGS sequence"/>
</dbReference>
<keyword evidence="5 7" id="KW-0472">Membrane</keyword>
<dbReference type="Pfam" id="PF00571">
    <property type="entry name" value="CBS"/>
    <property type="match status" value="2"/>
</dbReference>
<comment type="caution">
    <text evidence="11">The sequence shown here is derived from an EMBL/GenBank/DDBJ whole genome shotgun (WGS) entry which is preliminary data.</text>
</comment>
<dbReference type="PANTHER" id="PTHR12064">
    <property type="entry name" value="METAL TRANSPORTER CNNM"/>
    <property type="match status" value="1"/>
</dbReference>
<dbReference type="PROSITE" id="PS51846">
    <property type="entry name" value="CNNM"/>
    <property type="match status" value="1"/>
</dbReference>
<dbReference type="GO" id="GO:0010960">
    <property type="term" value="P:magnesium ion homeostasis"/>
    <property type="evidence" value="ECO:0007669"/>
    <property type="project" value="InterPro"/>
</dbReference>
<evidence type="ECO:0000313" key="12">
    <source>
        <dbReference type="Proteomes" id="UP000177325"/>
    </source>
</evidence>
<evidence type="ECO:0000256" key="7">
    <source>
        <dbReference type="PROSITE-ProRule" id="PRU01193"/>
    </source>
</evidence>
<proteinExistence type="predicted"/>
<feature type="domain" description="CBS" evidence="9">
    <location>
        <begin position="243"/>
        <end position="301"/>
    </location>
</feature>
<dbReference type="EMBL" id="MFMM01000001">
    <property type="protein sequence ID" value="OGG85254.1"/>
    <property type="molecule type" value="Genomic_DNA"/>
</dbReference>
<keyword evidence="6" id="KW-0129">CBS domain</keyword>
<accession>A0A1F6FHB4</accession>
<dbReference type="Pfam" id="PF01595">
    <property type="entry name" value="CNNM"/>
    <property type="match status" value="1"/>
</dbReference>